<sequence length="414" mass="47186">MILNDPETKNKQFLVKTINNQYVKINDLKVQFQDKLHVINELKHLLAQKSQKTQCELPVVDSRIQKKEDENVSLAFQLRAQLKGKFSESQMNHNGTSVNTKLSKPSTLGTKLYSVTLFPKLKVIPKVVEKNDLSKSVTSHLTTNKIIEKCTKVLALGLVKIETELINTYFKNNRAMHRDYLKVTKEHIATLLYGHPFNPPNIAFVINSVIPEQSSWNFRFLDFRNSIMGYGDLQMGNILISRVYYVKGLGYNLFSVGQSCDSDLEVAFRKQTCFVRNLEGVDLLSGSRVSNLYIISMADIMKSSPICLLFKASKMKSWLWHHRLSHLNFGTINKLAKQGLVKGLPKLKYTKDHLCSACLMGKSKKESHPHKPEPSTNKKLQMLHMDLCGSMRVESINKKRYILSSLMIILVLLG</sequence>
<reference evidence="2" key="2">
    <citation type="submission" date="2022-01" db="EMBL/GenBank/DDBJ databases">
        <authorList>
            <person name="Yamashiro T."/>
            <person name="Shiraishi A."/>
            <person name="Satake H."/>
            <person name="Nakayama K."/>
        </authorList>
    </citation>
    <scope>NUCLEOTIDE SEQUENCE</scope>
</reference>
<feature type="domain" description="GAG-pre-integrase" evidence="1">
    <location>
        <begin position="291"/>
        <end position="363"/>
    </location>
</feature>
<evidence type="ECO:0000313" key="2">
    <source>
        <dbReference type="EMBL" id="GJT60506.1"/>
    </source>
</evidence>
<name>A0ABQ5FB60_9ASTR</name>
<dbReference type="InterPro" id="IPR025724">
    <property type="entry name" value="GAG-pre-integrase_dom"/>
</dbReference>
<gene>
    <name evidence="2" type="ORF">Tco_1004039</name>
</gene>
<reference evidence="2" key="1">
    <citation type="journal article" date="2022" name="Int. J. Mol. Sci.">
        <title>Draft Genome of Tanacetum Coccineum: Genomic Comparison of Closely Related Tanacetum-Family Plants.</title>
        <authorList>
            <person name="Yamashiro T."/>
            <person name="Shiraishi A."/>
            <person name="Nakayama K."/>
            <person name="Satake H."/>
        </authorList>
    </citation>
    <scope>NUCLEOTIDE SEQUENCE</scope>
</reference>
<proteinExistence type="predicted"/>
<dbReference type="Proteomes" id="UP001151760">
    <property type="component" value="Unassembled WGS sequence"/>
</dbReference>
<comment type="caution">
    <text evidence="2">The sequence shown here is derived from an EMBL/GenBank/DDBJ whole genome shotgun (WGS) entry which is preliminary data.</text>
</comment>
<dbReference type="PANTHER" id="PTHR42648">
    <property type="entry name" value="TRANSPOSASE, PUTATIVE-RELATED"/>
    <property type="match status" value="1"/>
</dbReference>
<dbReference type="Pfam" id="PF13976">
    <property type="entry name" value="gag_pre-integrs"/>
    <property type="match status" value="1"/>
</dbReference>
<evidence type="ECO:0000313" key="3">
    <source>
        <dbReference type="Proteomes" id="UP001151760"/>
    </source>
</evidence>
<evidence type="ECO:0000259" key="1">
    <source>
        <dbReference type="Pfam" id="PF13976"/>
    </source>
</evidence>
<dbReference type="PANTHER" id="PTHR42648:SF18">
    <property type="entry name" value="RETROTRANSPOSON, UNCLASSIFIED-LIKE PROTEIN"/>
    <property type="match status" value="1"/>
</dbReference>
<dbReference type="EMBL" id="BQNB010017205">
    <property type="protein sequence ID" value="GJT60506.1"/>
    <property type="molecule type" value="Genomic_DNA"/>
</dbReference>
<protein>
    <submittedName>
        <fullName evidence="2">Retrovirus-related pol polyprotein from transposon TNT 1-94</fullName>
    </submittedName>
</protein>
<keyword evidence="3" id="KW-1185">Reference proteome</keyword>
<accession>A0ABQ5FB60</accession>
<dbReference type="InterPro" id="IPR039537">
    <property type="entry name" value="Retrotran_Ty1/copia-like"/>
</dbReference>
<organism evidence="2 3">
    <name type="scientific">Tanacetum coccineum</name>
    <dbReference type="NCBI Taxonomy" id="301880"/>
    <lineage>
        <taxon>Eukaryota</taxon>
        <taxon>Viridiplantae</taxon>
        <taxon>Streptophyta</taxon>
        <taxon>Embryophyta</taxon>
        <taxon>Tracheophyta</taxon>
        <taxon>Spermatophyta</taxon>
        <taxon>Magnoliopsida</taxon>
        <taxon>eudicotyledons</taxon>
        <taxon>Gunneridae</taxon>
        <taxon>Pentapetalae</taxon>
        <taxon>asterids</taxon>
        <taxon>campanulids</taxon>
        <taxon>Asterales</taxon>
        <taxon>Asteraceae</taxon>
        <taxon>Asteroideae</taxon>
        <taxon>Anthemideae</taxon>
        <taxon>Anthemidinae</taxon>
        <taxon>Tanacetum</taxon>
    </lineage>
</organism>